<name>A0A8H3TP84_9TREE</name>
<dbReference type="EC" id="2.1.1.-" evidence="1"/>
<sequence>MTQDTPSRSSSSASFDFLAGFSEEAVPIRTPVAPESEIGIPVEGLDHSLKLAVDAGPGCGGITWPSGEVLTRYMAWRHSIDENYLKEKTILELGSGTGLVGLAVGLLEPTSRVCITDQAVLLDLMQRNVDLNFPQYAGAENSRDSCPVQVAELNWGGELPDGVPHEPETILAADCVYFEPAFPLLVDTLCRLAPIGAPREILFCWKKRRKADARFFKMLAKHFSSTPVTDDRPGEREKYEREGVKLLRLVRTK</sequence>
<dbReference type="EMBL" id="BLZA01000005">
    <property type="protein sequence ID" value="GHJ84015.1"/>
    <property type="molecule type" value="Genomic_DNA"/>
</dbReference>
<dbReference type="OrthoDB" id="407325at2759"/>
<comment type="function">
    <text evidence="1">S-adenosyl-L-methionine-dependent protein-lysine N-methyltransferase that methylates elongation factor 1-alpha.</text>
</comment>
<keyword evidence="3" id="KW-1185">Reference proteome</keyword>
<accession>A0A8H3TP84</accession>
<feature type="binding site" evidence="1">
    <location>
        <position position="64"/>
    </location>
    <ligand>
        <name>S-adenosyl-L-methionine</name>
        <dbReference type="ChEBI" id="CHEBI:59789"/>
    </ligand>
</feature>
<dbReference type="GO" id="GO:0016279">
    <property type="term" value="F:protein-lysine N-methyltransferase activity"/>
    <property type="evidence" value="ECO:0007669"/>
    <property type="project" value="UniProtKB-UniRule"/>
</dbReference>
<dbReference type="Gene3D" id="3.40.50.150">
    <property type="entry name" value="Vaccinia Virus protein VP39"/>
    <property type="match status" value="1"/>
</dbReference>
<organism evidence="2 3">
    <name type="scientific">Naganishia liquefaciens</name>
    <dbReference type="NCBI Taxonomy" id="104408"/>
    <lineage>
        <taxon>Eukaryota</taxon>
        <taxon>Fungi</taxon>
        <taxon>Dikarya</taxon>
        <taxon>Basidiomycota</taxon>
        <taxon>Agaricomycotina</taxon>
        <taxon>Tremellomycetes</taxon>
        <taxon>Filobasidiales</taxon>
        <taxon>Filobasidiaceae</taxon>
        <taxon>Naganishia</taxon>
    </lineage>
</organism>
<comment type="similarity">
    <text evidence="1">Belongs to the class I-like SAM-binding methyltransferase superfamily. METTL21 family. EFM6 subfamily.</text>
</comment>
<dbReference type="SUPFAM" id="SSF53335">
    <property type="entry name" value="S-adenosyl-L-methionine-dependent methyltransferases"/>
    <property type="match status" value="1"/>
</dbReference>
<feature type="binding site" evidence="1">
    <location>
        <begin position="94"/>
        <end position="96"/>
    </location>
    <ligand>
        <name>S-adenosyl-L-methionine</name>
        <dbReference type="ChEBI" id="CHEBI:59789"/>
    </ligand>
</feature>
<dbReference type="GO" id="GO:0032259">
    <property type="term" value="P:methylation"/>
    <property type="evidence" value="ECO:0007669"/>
    <property type="project" value="UniProtKB-KW"/>
</dbReference>
<gene>
    <name evidence="1" type="primary">EFM6</name>
    <name evidence="2" type="ORF">NliqN6_0417</name>
</gene>
<dbReference type="InterPro" id="IPR033684">
    <property type="entry name" value="EFM6"/>
</dbReference>
<feature type="binding site" evidence="1">
    <location>
        <position position="155"/>
    </location>
    <ligand>
        <name>S-adenosyl-L-methionine</name>
        <dbReference type="ChEBI" id="CHEBI:59789"/>
    </ligand>
</feature>
<dbReference type="AlphaFoldDB" id="A0A8H3TP84"/>
<evidence type="ECO:0000313" key="3">
    <source>
        <dbReference type="Proteomes" id="UP000620104"/>
    </source>
</evidence>
<keyword evidence="1" id="KW-0963">Cytoplasm</keyword>
<comment type="caution">
    <text evidence="2">The sequence shown here is derived from an EMBL/GenBank/DDBJ whole genome shotgun (WGS) entry which is preliminary data.</text>
</comment>
<dbReference type="PANTHER" id="PTHR14614:SF132">
    <property type="entry name" value="PROTEIN-LYSINE METHYLTRANSFERASE C42C1.13"/>
    <property type="match status" value="1"/>
</dbReference>
<proteinExistence type="inferred from homology"/>
<dbReference type="Proteomes" id="UP000620104">
    <property type="component" value="Unassembled WGS sequence"/>
</dbReference>
<feature type="binding site" evidence="1">
    <location>
        <position position="117"/>
    </location>
    <ligand>
        <name>S-adenosyl-L-methionine</name>
        <dbReference type="ChEBI" id="CHEBI:59789"/>
    </ligand>
</feature>
<feature type="binding site" evidence="1">
    <location>
        <position position="173"/>
    </location>
    <ligand>
        <name>S-adenosyl-L-methionine</name>
        <dbReference type="ChEBI" id="CHEBI:59789"/>
    </ligand>
</feature>
<evidence type="ECO:0000313" key="2">
    <source>
        <dbReference type="EMBL" id="GHJ84015.1"/>
    </source>
</evidence>
<dbReference type="HAMAP" id="MF_03198">
    <property type="entry name" value="Methyltr_EFM6"/>
    <property type="match status" value="1"/>
</dbReference>
<reference evidence="2" key="1">
    <citation type="submission" date="2020-07" db="EMBL/GenBank/DDBJ databases">
        <title>Draft Genome Sequence of a Deep-Sea Yeast, Naganishia (Cryptococcus) liquefaciens strain N6.</title>
        <authorList>
            <person name="Han Y.W."/>
            <person name="Kajitani R."/>
            <person name="Morimoto H."/>
            <person name="Parhat M."/>
            <person name="Tsubouchi H."/>
            <person name="Bakenova O."/>
            <person name="Ogata M."/>
            <person name="Argunhan B."/>
            <person name="Aoki R."/>
            <person name="Kajiwara S."/>
            <person name="Itoh T."/>
            <person name="Iwasaki H."/>
        </authorList>
    </citation>
    <scope>NUCLEOTIDE SEQUENCE</scope>
    <source>
        <strain evidence="2">N6</strain>
    </source>
</reference>
<keyword evidence="1" id="KW-0949">S-adenosyl-L-methionine</keyword>
<comment type="subcellular location">
    <subcellularLocation>
        <location evidence="1">Cytoplasm</location>
    </subcellularLocation>
</comment>
<dbReference type="Pfam" id="PF10294">
    <property type="entry name" value="Methyltransf_16"/>
    <property type="match status" value="1"/>
</dbReference>
<dbReference type="PANTHER" id="PTHR14614">
    <property type="entry name" value="HEPATOCELLULAR CARCINOMA-ASSOCIATED ANTIGEN"/>
    <property type="match status" value="1"/>
</dbReference>
<protein>
    <recommendedName>
        <fullName evidence="1">Protein-lysine N-methyltransferase EFM6</fullName>
        <ecNumber evidence="1">2.1.1.-</ecNumber>
    </recommendedName>
    <alternativeName>
        <fullName evidence="1">Elongation factor methyltransferase 6</fullName>
    </alternativeName>
</protein>
<dbReference type="InterPro" id="IPR029063">
    <property type="entry name" value="SAM-dependent_MTases_sf"/>
</dbReference>
<dbReference type="GO" id="GO:0005737">
    <property type="term" value="C:cytoplasm"/>
    <property type="evidence" value="ECO:0007669"/>
    <property type="project" value="UniProtKB-SubCell"/>
</dbReference>
<dbReference type="InterPro" id="IPR019410">
    <property type="entry name" value="Methyltransf_16"/>
</dbReference>
<keyword evidence="1" id="KW-0808">Transferase</keyword>
<keyword evidence="1" id="KW-0489">Methyltransferase</keyword>
<evidence type="ECO:0000256" key="1">
    <source>
        <dbReference type="HAMAP-Rule" id="MF_03198"/>
    </source>
</evidence>